<reference evidence="7" key="2">
    <citation type="submission" date="2024-01" db="EMBL/GenBank/DDBJ databases">
        <title>Comparative genomics of Cryptococcus and Kwoniella reveals pathogenesis evolution and contrasting modes of karyotype evolution via chromosome fusion or intercentromeric recombination.</title>
        <authorList>
            <person name="Coelho M.A."/>
            <person name="David-Palma M."/>
            <person name="Shea T."/>
            <person name="Bowers K."/>
            <person name="McGinley-Smith S."/>
            <person name="Mohammad A.W."/>
            <person name="Gnirke A."/>
            <person name="Yurkov A.M."/>
            <person name="Nowrousian M."/>
            <person name="Sun S."/>
            <person name="Cuomo C.A."/>
            <person name="Heitman J."/>
        </authorList>
    </citation>
    <scope>NUCLEOTIDE SEQUENCE</scope>
    <source>
        <strain evidence="7">CBS 12478</strain>
    </source>
</reference>
<dbReference type="AlphaFoldDB" id="A0AAJ8N023"/>
<dbReference type="GeneID" id="43591017"/>
<dbReference type="GO" id="GO:0005737">
    <property type="term" value="C:cytoplasm"/>
    <property type="evidence" value="ECO:0007669"/>
    <property type="project" value="UniProtKB-SubCell"/>
</dbReference>
<evidence type="ECO:0000256" key="5">
    <source>
        <dbReference type="ARBA" id="ARBA00023242"/>
    </source>
</evidence>
<dbReference type="Gene3D" id="1.20.58.190">
    <property type="entry name" value="Translin, domain 1"/>
    <property type="match status" value="1"/>
</dbReference>
<evidence type="ECO:0000256" key="6">
    <source>
        <dbReference type="SAM" id="MobiDB-lite"/>
    </source>
</evidence>
<dbReference type="GO" id="GO:0005634">
    <property type="term" value="C:nucleus"/>
    <property type="evidence" value="ECO:0007669"/>
    <property type="project" value="UniProtKB-SubCell"/>
</dbReference>
<dbReference type="InterPro" id="IPR016068">
    <property type="entry name" value="Translin_N"/>
</dbReference>
<dbReference type="Gene3D" id="1.20.58.200">
    <property type="entry name" value="Translin, domain 2"/>
    <property type="match status" value="1"/>
</dbReference>
<dbReference type="GO" id="GO:0043565">
    <property type="term" value="F:sequence-specific DNA binding"/>
    <property type="evidence" value="ECO:0007669"/>
    <property type="project" value="InterPro"/>
</dbReference>
<dbReference type="EMBL" id="CP144060">
    <property type="protein sequence ID" value="WWD21356.1"/>
    <property type="molecule type" value="Genomic_DNA"/>
</dbReference>
<dbReference type="Pfam" id="PF01997">
    <property type="entry name" value="Translin"/>
    <property type="match status" value="1"/>
</dbReference>
<protein>
    <recommendedName>
        <fullName evidence="9">Translin</fullName>
    </recommendedName>
</protein>
<dbReference type="InterPro" id="IPR002848">
    <property type="entry name" value="Translin_fam"/>
</dbReference>
<sequence>MPVRDNDACSPTRRKTPHNSTQIVTETSGATTMSGTDTDIEMPESSTSGMSRRQHLAETFESYRAELDSDNERREKLIILSRSITQLSKKLIFHLHRGATSLGPAKEKTLQEGRKKEREIWVNFGKVRDELRVGRVGAGAGDGDEKDERAGREAFWRWNRQVSPGLEEYIEGLSFLWYLEHGTLIPLEEVQRTLSDESGEPLVVVTPEDYILGMSDLTGELMRYATNALSTGDHETPLAVCEFVRTVKAHFDGISPQMLYKLSKKQEETQRSLEKIEKVCYALRLRLIEFADRPEILAQMAKRALEDAADKDSGGGGRGEE</sequence>
<feature type="compositionally biased region" description="Polar residues" evidence="6">
    <location>
        <begin position="18"/>
        <end position="37"/>
    </location>
</feature>
<evidence type="ECO:0000256" key="4">
    <source>
        <dbReference type="ARBA" id="ARBA00022490"/>
    </source>
</evidence>
<gene>
    <name evidence="7" type="ORF">CI109_105840</name>
</gene>
<feature type="region of interest" description="Disordered" evidence="6">
    <location>
        <begin position="1"/>
        <end position="52"/>
    </location>
</feature>
<evidence type="ECO:0008006" key="9">
    <source>
        <dbReference type="Google" id="ProtNLM"/>
    </source>
</evidence>
<dbReference type="InterPro" id="IPR036081">
    <property type="entry name" value="Translin_sf"/>
</dbReference>
<keyword evidence="4" id="KW-0963">Cytoplasm</keyword>
<dbReference type="InterPro" id="IPR016069">
    <property type="entry name" value="Translin_C"/>
</dbReference>
<dbReference type="Proteomes" id="UP000322225">
    <property type="component" value="Chromosome 10"/>
</dbReference>
<keyword evidence="5" id="KW-0539">Nucleus</keyword>
<proteinExistence type="inferred from homology"/>
<reference evidence="7" key="1">
    <citation type="submission" date="2017-08" db="EMBL/GenBank/DDBJ databases">
        <authorList>
            <person name="Cuomo C."/>
            <person name="Billmyre B."/>
            <person name="Heitman J."/>
        </authorList>
    </citation>
    <scope>NUCLEOTIDE SEQUENCE</scope>
    <source>
        <strain evidence="7">CBS 12478</strain>
    </source>
</reference>
<evidence type="ECO:0000256" key="1">
    <source>
        <dbReference type="ARBA" id="ARBA00004123"/>
    </source>
</evidence>
<dbReference type="FunFam" id="1.20.58.200:FF:000001">
    <property type="entry name" value="Translin-associated factor X"/>
    <property type="match status" value="1"/>
</dbReference>
<organism evidence="7 8">
    <name type="scientific">Kwoniella shandongensis</name>
    <dbReference type="NCBI Taxonomy" id="1734106"/>
    <lineage>
        <taxon>Eukaryota</taxon>
        <taxon>Fungi</taxon>
        <taxon>Dikarya</taxon>
        <taxon>Basidiomycota</taxon>
        <taxon>Agaricomycotina</taxon>
        <taxon>Tremellomycetes</taxon>
        <taxon>Tremellales</taxon>
        <taxon>Cryptococcaceae</taxon>
        <taxon>Kwoniella</taxon>
    </lineage>
</organism>
<dbReference type="PANTHER" id="PTHR10741">
    <property type="entry name" value="TRANSLIN AND TRANSLIN ASSOCIATED PROTEIN X"/>
    <property type="match status" value="1"/>
</dbReference>
<accession>A0AAJ8N023</accession>
<keyword evidence="8" id="KW-1185">Reference proteome</keyword>
<evidence type="ECO:0000256" key="2">
    <source>
        <dbReference type="ARBA" id="ARBA00004496"/>
    </source>
</evidence>
<evidence type="ECO:0000313" key="8">
    <source>
        <dbReference type="Proteomes" id="UP000322225"/>
    </source>
</evidence>
<dbReference type="CDD" id="cd14820">
    <property type="entry name" value="TRAX"/>
    <property type="match status" value="1"/>
</dbReference>
<evidence type="ECO:0000256" key="3">
    <source>
        <dbReference type="ARBA" id="ARBA00005902"/>
    </source>
</evidence>
<name>A0AAJ8N023_9TREE</name>
<dbReference type="RefSeq" id="XP_031858905.2">
    <property type="nucleotide sequence ID" value="XM_032006853.2"/>
</dbReference>
<comment type="subcellular location">
    <subcellularLocation>
        <location evidence="2">Cytoplasm</location>
    </subcellularLocation>
    <subcellularLocation>
        <location evidence="1">Nucleus</location>
    </subcellularLocation>
</comment>
<dbReference type="SUPFAM" id="SSF74784">
    <property type="entry name" value="Translin"/>
    <property type="match status" value="1"/>
</dbReference>
<dbReference type="KEGG" id="ksn:43591017"/>
<comment type="similarity">
    <text evidence="3">Belongs to the translin family.</text>
</comment>
<evidence type="ECO:0000313" key="7">
    <source>
        <dbReference type="EMBL" id="WWD21356.1"/>
    </source>
</evidence>